<dbReference type="EMBL" id="CM004483">
    <property type="protein sequence ID" value="OCT61134.1"/>
    <property type="molecule type" value="Genomic_DNA"/>
</dbReference>
<dbReference type="Proteomes" id="UP000694892">
    <property type="component" value="Chromosome 9_10S"/>
</dbReference>
<evidence type="ECO:0000313" key="2">
    <source>
        <dbReference type="Proteomes" id="UP000694892"/>
    </source>
</evidence>
<gene>
    <name evidence="1" type="ORF">XELAEV_18047156mg</name>
</gene>
<protein>
    <recommendedName>
        <fullName evidence="3">GIY-YIG domain-containing protein</fullName>
    </recommendedName>
</protein>
<proteinExistence type="predicted"/>
<name>A0A974BUD7_XENLA</name>
<evidence type="ECO:0008006" key="3">
    <source>
        <dbReference type="Google" id="ProtNLM"/>
    </source>
</evidence>
<organism evidence="1 2">
    <name type="scientific">Xenopus laevis</name>
    <name type="common">African clawed frog</name>
    <dbReference type="NCBI Taxonomy" id="8355"/>
    <lineage>
        <taxon>Eukaryota</taxon>
        <taxon>Metazoa</taxon>
        <taxon>Chordata</taxon>
        <taxon>Craniata</taxon>
        <taxon>Vertebrata</taxon>
        <taxon>Euteleostomi</taxon>
        <taxon>Amphibia</taxon>
        <taxon>Batrachia</taxon>
        <taxon>Anura</taxon>
        <taxon>Pipoidea</taxon>
        <taxon>Pipidae</taxon>
        <taxon>Xenopodinae</taxon>
        <taxon>Xenopus</taxon>
        <taxon>Xenopus</taxon>
    </lineage>
</organism>
<accession>A0A974BUD7</accession>
<sequence>MAQKNFVLHWGSLLVRSDLGDSNRGQQQVLRPVKNGTFLCLTCIPIRIKGHFTCSSTFVIYVIKCQYELQYIGKSSRIKEWLHEHKTAIKI</sequence>
<dbReference type="AlphaFoldDB" id="A0A974BUD7"/>
<evidence type="ECO:0000313" key="1">
    <source>
        <dbReference type="EMBL" id="OCT61134.1"/>
    </source>
</evidence>
<reference evidence="2" key="1">
    <citation type="journal article" date="2016" name="Nature">
        <title>Genome evolution in the allotetraploid frog Xenopus laevis.</title>
        <authorList>
            <person name="Session A.M."/>
            <person name="Uno Y."/>
            <person name="Kwon T."/>
            <person name="Chapman J.A."/>
            <person name="Toyoda A."/>
            <person name="Takahashi S."/>
            <person name="Fukui A."/>
            <person name="Hikosaka A."/>
            <person name="Suzuki A."/>
            <person name="Kondo M."/>
            <person name="van Heeringen S.J."/>
            <person name="Quigley I."/>
            <person name="Heinz S."/>
            <person name="Ogino H."/>
            <person name="Ochi H."/>
            <person name="Hellsten U."/>
            <person name="Lyons J.B."/>
            <person name="Simakov O."/>
            <person name="Putnam N."/>
            <person name="Stites J."/>
            <person name="Kuroki Y."/>
            <person name="Tanaka T."/>
            <person name="Michiue T."/>
            <person name="Watanabe M."/>
            <person name="Bogdanovic O."/>
            <person name="Lister R."/>
            <person name="Georgiou G."/>
            <person name="Paranjpe S.S."/>
            <person name="van Kruijsbergen I."/>
            <person name="Shu S."/>
            <person name="Carlson J."/>
            <person name="Kinoshita T."/>
            <person name="Ohta Y."/>
            <person name="Mawaribuchi S."/>
            <person name="Jenkins J."/>
            <person name="Grimwood J."/>
            <person name="Schmutz J."/>
            <person name="Mitros T."/>
            <person name="Mozaffari S.V."/>
            <person name="Suzuki Y."/>
            <person name="Haramoto Y."/>
            <person name="Yamamoto T.S."/>
            <person name="Takagi C."/>
            <person name="Heald R."/>
            <person name="Miller K."/>
            <person name="Haudenschild C."/>
            <person name="Kitzman J."/>
            <person name="Nakayama T."/>
            <person name="Izutsu Y."/>
            <person name="Robert J."/>
            <person name="Fortriede J."/>
            <person name="Burns K."/>
            <person name="Lotay V."/>
            <person name="Karimi K."/>
            <person name="Yasuoka Y."/>
            <person name="Dichmann D.S."/>
            <person name="Flajnik M.F."/>
            <person name="Houston D.W."/>
            <person name="Shendure J."/>
            <person name="DuPasquier L."/>
            <person name="Vize P.D."/>
            <person name="Zorn A.M."/>
            <person name="Ito M."/>
            <person name="Marcotte E.M."/>
            <person name="Wallingford J.B."/>
            <person name="Ito Y."/>
            <person name="Asashima M."/>
            <person name="Ueno N."/>
            <person name="Matsuda Y."/>
            <person name="Veenstra G.J."/>
            <person name="Fujiyama A."/>
            <person name="Harland R.M."/>
            <person name="Taira M."/>
            <person name="Rokhsar D.S."/>
        </authorList>
    </citation>
    <scope>NUCLEOTIDE SEQUENCE [LARGE SCALE GENOMIC DNA]</scope>
    <source>
        <strain evidence="2">J</strain>
    </source>
</reference>